<name>A0A7U2I5W4_PHANO</name>
<dbReference type="AlphaFoldDB" id="A0A7U2I5W4"/>
<keyword evidence="3" id="KW-1185">Reference proteome</keyword>
<evidence type="ECO:0000313" key="2">
    <source>
        <dbReference type="EMBL" id="QRD04566.1"/>
    </source>
</evidence>
<proteinExistence type="predicted"/>
<feature type="compositionally biased region" description="Low complexity" evidence="1">
    <location>
        <begin position="59"/>
        <end position="73"/>
    </location>
</feature>
<dbReference type="Proteomes" id="UP000663193">
    <property type="component" value="Chromosome 17"/>
</dbReference>
<feature type="region of interest" description="Disordered" evidence="1">
    <location>
        <begin position="36"/>
        <end position="101"/>
    </location>
</feature>
<evidence type="ECO:0000313" key="3">
    <source>
        <dbReference type="Proteomes" id="UP000663193"/>
    </source>
</evidence>
<evidence type="ECO:0000256" key="1">
    <source>
        <dbReference type="SAM" id="MobiDB-lite"/>
    </source>
</evidence>
<reference evidence="3" key="1">
    <citation type="journal article" date="2021" name="BMC Genomics">
        <title>Chromosome-level genome assembly and manually-curated proteome of model necrotroph Parastagonospora nodorum Sn15 reveals a genome-wide trove of candidate effector homologs, and redundancy of virulence-related functions within an accessory chromosome.</title>
        <authorList>
            <person name="Bertazzoni S."/>
            <person name="Jones D.A.B."/>
            <person name="Phan H.T."/>
            <person name="Tan K.-C."/>
            <person name="Hane J.K."/>
        </authorList>
    </citation>
    <scope>NUCLEOTIDE SEQUENCE [LARGE SCALE GENOMIC DNA]</scope>
    <source>
        <strain evidence="3">SN15 / ATCC MYA-4574 / FGSC 10173)</strain>
    </source>
</reference>
<accession>A0A7U2I5W4</accession>
<feature type="compositionally biased region" description="Acidic residues" evidence="1">
    <location>
        <begin position="74"/>
        <end position="101"/>
    </location>
</feature>
<dbReference type="RefSeq" id="XP_001800776.1">
    <property type="nucleotide sequence ID" value="XM_001800724.1"/>
</dbReference>
<organism evidence="2 3">
    <name type="scientific">Phaeosphaeria nodorum (strain SN15 / ATCC MYA-4574 / FGSC 10173)</name>
    <name type="common">Glume blotch fungus</name>
    <name type="synonym">Parastagonospora nodorum</name>
    <dbReference type="NCBI Taxonomy" id="321614"/>
    <lineage>
        <taxon>Eukaryota</taxon>
        <taxon>Fungi</taxon>
        <taxon>Dikarya</taxon>
        <taxon>Ascomycota</taxon>
        <taxon>Pezizomycotina</taxon>
        <taxon>Dothideomycetes</taxon>
        <taxon>Pleosporomycetidae</taxon>
        <taxon>Pleosporales</taxon>
        <taxon>Pleosporineae</taxon>
        <taxon>Phaeosphaeriaceae</taxon>
        <taxon>Parastagonospora</taxon>
    </lineage>
</organism>
<gene>
    <name evidence="2" type="ORF">JI435_105070</name>
</gene>
<sequence length="213" mass="23701">MSGNEGHAVSYSLIRPRHDASYKSAKILEDLAKPAWIAPSLHTGTKPGVRSIRRHRLVSASPDSSSNHSVSDSSDSEDDSESSDELSETDEGDEDSDGSDEEQLCCWYGAQELRFDNQRKDDYGNLIASNRSNHHRVTYCACLTKSGPLDWKDLRRLIQHLTVFIDHSFPLLAAPEVDDFVSIATDIHQAETCTSLMAHSWPVWLSTTISILN</sequence>
<protein>
    <submittedName>
        <fullName evidence="2">Uncharacterized protein</fullName>
    </submittedName>
</protein>
<dbReference type="EMBL" id="CP069039">
    <property type="protein sequence ID" value="QRD04566.1"/>
    <property type="molecule type" value="Genomic_DNA"/>
</dbReference>
<dbReference type="VEuPathDB" id="FungiDB:JI435_105070"/>
<dbReference type="KEGG" id="pno:SNOG_10507"/>